<accession>A0A9Q0DHH8</accession>
<comment type="caution">
    <text evidence="1">The sequence shown here is derived from an EMBL/GenBank/DDBJ whole genome shotgun (WGS) entry which is preliminary data.</text>
</comment>
<keyword evidence="2" id="KW-1185">Reference proteome</keyword>
<reference evidence="1" key="1">
    <citation type="submission" date="2022-07" db="EMBL/GenBank/DDBJ databases">
        <title>Chromosome-level genome of Muraenolepis orangiensis.</title>
        <authorList>
            <person name="Kim J."/>
        </authorList>
    </citation>
    <scope>NUCLEOTIDE SEQUENCE</scope>
    <source>
        <strain evidence="1">KU_S4_2022</strain>
        <tissue evidence="1">Muscle</tissue>
    </source>
</reference>
<evidence type="ECO:0000313" key="2">
    <source>
        <dbReference type="Proteomes" id="UP001148018"/>
    </source>
</evidence>
<sequence length="77" mass="8459">MVHFNSELPQHVGDINILTVTSQWEEGRMHGGGTNTPHIALQRLCRDRAGDRNGVSGINKLGFKGPEAMKGEHLILN</sequence>
<dbReference type="Proteomes" id="UP001148018">
    <property type="component" value="Unassembled WGS sequence"/>
</dbReference>
<name>A0A9Q0DHH8_9TELE</name>
<evidence type="ECO:0000313" key="1">
    <source>
        <dbReference type="EMBL" id="KAJ3587658.1"/>
    </source>
</evidence>
<dbReference type="AlphaFoldDB" id="A0A9Q0DHH8"/>
<organism evidence="1 2">
    <name type="scientific">Muraenolepis orangiensis</name>
    <name type="common">Patagonian moray cod</name>
    <dbReference type="NCBI Taxonomy" id="630683"/>
    <lineage>
        <taxon>Eukaryota</taxon>
        <taxon>Metazoa</taxon>
        <taxon>Chordata</taxon>
        <taxon>Craniata</taxon>
        <taxon>Vertebrata</taxon>
        <taxon>Euteleostomi</taxon>
        <taxon>Actinopterygii</taxon>
        <taxon>Neopterygii</taxon>
        <taxon>Teleostei</taxon>
        <taxon>Neoteleostei</taxon>
        <taxon>Acanthomorphata</taxon>
        <taxon>Zeiogadaria</taxon>
        <taxon>Gadariae</taxon>
        <taxon>Gadiformes</taxon>
        <taxon>Muraenolepidoidei</taxon>
        <taxon>Muraenolepididae</taxon>
        <taxon>Muraenolepis</taxon>
    </lineage>
</organism>
<proteinExistence type="predicted"/>
<gene>
    <name evidence="1" type="ORF">NHX12_011255</name>
</gene>
<dbReference type="EMBL" id="JANIIK010000116">
    <property type="protein sequence ID" value="KAJ3587658.1"/>
    <property type="molecule type" value="Genomic_DNA"/>
</dbReference>
<protein>
    <submittedName>
        <fullName evidence="1">Uncharacterized protein</fullName>
    </submittedName>
</protein>